<protein>
    <submittedName>
        <fullName evidence="7">Aldehyde dehydrogenase</fullName>
    </submittedName>
</protein>
<gene>
    <name evidence="7" type="ORF">GW952_14220</name>
</gene>
<dbReference type="Proteomes" id="UP000464389">
    <property type="component" value="Chromosome"/>
</dbReference>
<reference evidence="7 8" key="1">
    <citation type="submission" date="2020-01" db="EMBL/GenBank/DDBJ databases">
        <title>Bactrocera dorsalis gut bacteria genome.</title>
        <authorList>
            <person name="Zhang H."/>
            <person name="Cai Z."/>
        </authorList>
    </citation>
    <scope>NUCLEOTIDE SEQUENCE [LARGE SCALE GENOMIC DNA]</scope>
    <source>
        <strain evidence="7 8">BD177</strain>
    </source>
</reference>
<dbReference type="SUPFAM" id="SSF53720">
    <property type="entry name" value="ALDH-like"/>
    <property type="match status" value="1"/>
</dbReference>
<keyword evidence="3" id="KW-0520">NAD</keyword>
<dbReference type="GO" id="GO:0016620">
    <property type="term" value="F:oxidoreductase activity, acting on the aldehyde or oxo group of donors, NAD or NADP as acceptor"/>
    <property type="evidence" value="ECO:0007669"/>
    <property type="project" value="InterPro"/>
</dbReference>
<evidence type="ECO:0000256" key="2">
    <source>
        <dbReference type="ARBA" id="ARBA00023002"/>
    </source>
</evidence>
<evidence type="ECO:0000313" key="8">
    <source>
        <dbReference type="Proteomes" id="UP000464389"/>
    </source>
</evidence>
<dbReference type="PROSITE" id="PS00687">
    <property type="entry name" value="ALDEHYDE_DEHYDR_GLU"/>
    <property type="match status" value="1"/>
</dbReference>
<dbReference type="AlphaFoldDB" id="A0A6P1UUR4"/>
<dbReference type="Pfam" id="PF00171">
    <property type="entry name" value="Aldedh"/>
    <property type="match status" value="1"/>
</dbReference>
<dbReference type="RefSeq" id="WP_160741731.1">
    <property type="nucleotide sequence ID" value="NZ_CP048108.1"/>
</dbReference>
<dbReference type="InterPro" id="IPR015590">
    <property type="entry name" value="Aldehyde_DH_dom"/>
</dbReference>
<keyword evidence="2 5" id="KW-0560">Oxidoreductase</keyword>
<dbReference type="PROSITE" id="PS00070">
    <property type="entry name" value="ALDEHYDE_DEHYDR_CYS"/>
    <property type="match status" value="1"/>
</dbReference>
<organism evidence="7 8">
    <name type="scientific">Klebsiella michiganensis</name>
    <dbReference type="NCBI Taxonomy" id="1134687"/>
    <lineage>
        <taxon>Bacteria</taxon>
        <taxon>Pseudomonadati</taxon>
        <taxon>Pseudomonadota</taxon>
        <taxon>Gammaproteobacteria</taxon>
        <taxon>Enterobacterales</taxon>
        <taxon>Enterobacteriaceae</taxon>
        <taxon>Klebsiella/Raoultella group</taxon>
        <taxon>Klebsiella</taxon>
    </lineage>
</organism>
<evidence type="ECO:0000256" key="5">
    <source>
        <dbReference type="RuleBase" id="RU003345"/>
    </source>
</evidence>
<evidence type="ECO:0000313" key="7">
    <source>
        <dbReference type="EMBL" id="QHS46671.1"/>
    </source>
</evidence>
<dbReference type="InterPro" id="IPR029510">
    <property type="entry name" value="Ald_DH_CS_GLU"/>
</dbReference>
<sequence>MLDIVNYIDGEHLRSACGDNLWSINPATEECLASINVSASADINHAVLSAKNAFDNGPWPRMTVDERASYLHAIADVLEENLELFAEYECKDTGFLHKMCLHGHLPRTIEHFRFFAEEGKRFVGQSVPVGSAYLNITRHAPLGVVAVMTPWNGPLSVSSINIAAALIMGNTIVLKPSELAPITVSFLGEIFQKVGLPPGVVNIVQGPGSITGQALIQNPYIDLFCFVGGTGVGKEILRYSGQNVRRSLLELGGKSPTVILKDAPLEQAIDGALISAFSSNGQVCTAGSRIIIDKSMATPFCKEFLERTDNIVVGDPFAEGSEMGPMISSQHREAILQSIKKAANNGATLRVGGVIPTGIPKGYYLKPTVLTDVPPDSELARDEVFGPVVSIHVVDNEAQALALANDTTFGLAGTVWSLDTSRALTFANQLQAGNIGINTPYIRDLRCPFGGFKESGIGATGGNWSLAHYSNVQTLCLPVQGYQFPKYGKPGC</sequence>
<dbReference type="FunFam" id="3.40.309.10:FF:000012">
    <property type="entry name" value="Betaine aldehyde dehydrogenase"/>
    <property type="match status" value="1"/>
</dbReference>
<evidence type="ECO:0000256" key="1">
    <source>
        <dbReference type="ARBA" id="ARBA00009986"/>
    </source>
</evidence>
<dbReference type="FunFam" id="3.40.605.10:FF:000007">
    <property type="entry name" value="NAD/NADP-dependent betaine aldehyde dehydrogenase"/>
    <property type="match status" value="1"/>
</dbReference>
<dbReference type="EMBL" id="CP048108">
    <property type="protein sequence ID" value="QHS46671.1"/>
    <property type="molecule type" value="Genomic_DNA"/>
</dbReference>
<evidence type="ECO:0000256" key="3">
    <source>
        <dbReference type="ARBA" id="ARBA00023027"/>
    </source>
</evidence>
<name>A0A6P1UUR4_9ENTR</name>
<feature type="domain" description="Aldehyde dehydrogenase" evidence="6">
    <location>
        <begin position="21"/>
        <end position="474"/>
    </location>
</feature>
<dbReference type="Gene3D" id="3.40.309.10">
    <property type="entry name" value="Aldehyde Dehydrogenase, Chain A, domain 2"/>
    <property type="match status" value="1"/>
</dbReference>
<dbReference type="InterPro" id="IPR016162">
    <property type="entry name" value="Ald_DH_N"/>
</dbReference>
<dbReference type="InterPro" id="IPR016160">
    <property type="entry name" value="Ald_DH_CS_CYS"/>
</dbReference>
<dbReference type="InterPro" id="IPR016161">
    <property type="entry name" value="Ald_DH/histidinol_DH"/>
</dbReference>
<feature type="active site" evidence="4">
    <location>
        <position position="250"/>
    </location>
</feature>
<accession>A0A6P1UUR4</accession>
<dbReference type="Gene3D" id="3.40.605.10">
    <property type="entry name" value="Aldehyde Dehydrogenase, Chain A, domain 1"/>
    <property type="match status" value="1"/>
</dbReference>
<comment type="similarity">
    <text evidence="1 5">Belongs to the aldehyde dehydrogenase family.</text>
</comment>
<proteinExistence type="inferred from homology"/>
<dbReference type="PANTHER" id="PTHR11699">
    <property type="entry name" value="ALDEHYDE DEHYDROGENASE-RELATED"/>
    <property type="match status" value="1"/>
</dbReference>
<dbReference type="InterPro" id="IPR016163">
    <property type="entry name" value="Ald_DH_C"/>
</dbReference>
<evidence type="ECO:0000256" key="4">
    <source>
        <dbReference type="PROSITE-ProRule" id="PRU10007"/>
    </source>
</evidence>
<evidence type="ECO:0000259" key="6">
    <source>
        <dbReference type="Pfam" id="PF00171"/>
    </source>
</evidence>